<proteinExistence type="predicted"/>
<evidence type="ECO:0000313" key="1">
    <source>
        <dbReference type="EMBL" id="CCH89257.1"/>
    </source>
</evidence>
<accession>I4F0U4</accession>
<gene>
    <name evidence="1" type="ordered locus">MODMU_3853</name>
</gene>
<name>I4F0U4_MODI5</name>
<dbReference type="HOGENOM" id="CLU_3063561_0_0_11"/>
<reference evidence="1 2" key="1">
    <citation type="journal article" date="2012" name="J. Bacteriol.">
        <title>Genome Sequence of Radiation-Resistant Modestobacter marinus Strain BC501, a Representative Actinobacterium That Thrives on Calcareous Stone Surfaces.</title>
        <authorList>
            <person name="Normand P."/>
            <person name="Gury J."/>
            <person name="Pujic P."/>
            <person name="Chouaia B."/>
            <person name="Crotti E."/>
            <person name="Brusetti L."/>
            <person name="Daffonchio D."/>
            <person name="Vacherie B."/>
            <person name="Barbe V."/>
            <person name="Medigue C."/>
            <person name="Calteau A."/>
            <person name="Ghodhbane-Gtari F."/>
            <person name="Essoussi I."/>
            <person name="Nouioui I."/>
            <person name="Abbassi-Ghozzi I."/>
            <person name="Gtari M."/>
        </authorList>
    </citation>
    <scope>NUCLEOTIDE SEQUENCE [LARGE SCALE GENOMIC DNA]</scope>
    <source>
        <strain evidence="2">BC 501</strain>
    </source>
</reference>
<dbReference type="Proteomes" id="UP000006461">
    <property type="component" value="Chromosome"/>
</dbReference>
<evidence type="ECO:0000313" key="2">
    <source>
        <dbReference type="Proteomes" id="UP000006461"/>
    </source>
</evidence>
<dbReference type="EMBL" id="FO203431">
    <property type="protein sequence ID" value="CCH89257.1"/>
    <property type="molecule type" value="Genomic_DNA"/>
</dbReference>
<organism evidence="1 2">
    <name type="scientific">Modestobacter italicus (strain DSM 44449 / CECT 9708 / BC 501)</name>
    <dbReference type="NCBI Taxonomy" id="2732864"/>
    <lineage>
        <taxon>Bacteria</taxon>
        <taxon>Bacillati</taxon>
        <taxon>Actinomycetota</taxon>
        <taxon>Actinomycetes</taxon>
        <taxon>Geodermatophilales</taxon>
        <taxon>Geodermatophilaceae</taxon>
        <taxon>Modestobacter</taxon>
    </lineage>
</organism>
<protein>
    <submittedName>
        <fullName evidence="1">Uncharacterized protein</fullName>
    </submittedName>
</protein>
<keyword evidence="2" id="KW-1185">Reference proteome</keyword>
<sequence>MTREHLCLPVILIEKTRHWPRRQDALSRMTPVRCETLNQAAHASSPPLPHQLN</sequence>
<dbReference type="AlphaFoldDB" id="I4F0U4"/>
<dbReference type="KEGG" id="mmar:MODMU_3853"/>